<evidence type="ECO:0000313" key="4">
    <source>
        <dbReference type="EMBL" id="KXT91022.1"/>
    </source>
</evidence>
<dbReference type="Proteomes" id="UP000070458">
    <property type="component" value="Unassembled WGS sequence"/>
</dbReference>
<dbReference type="Pfam" id="PF19127">
    <property type="entry name" value="Choline_bind_3"/>
    <property type="match status" value="1"/>
</dbReference>
<accession>A0A139PLX2</accession>
<dbReference type="AlphaFoldDB" id="A0A139PLX2"/>
<evidence type="ECO:0000256" key="1">
    <source>
        <dbReference type="ARBA" id="ARBA00022737"/>
    </source>
</evidence>
<comment type="caution">
    <text evidence="4">The sequence shown here is derived from an EMBL/GenBank/DDBJ whole genome shotgun (WGS) entry which is preliminary data.</text>
</comment>
<dbReference type="Pfam" id="PF01473">
    <property type="entry name" value="Choline_bind_1"/>
    <property type="match status" value="1"/>
</dbReference>
<feature type="signal peptide" evidence="3">
    <location>
        <begin position="1"/>
        <end position="23"/>
    </location>
</feature>
<reference evidence="4 5" key="1">
    <citation type="submission" date="2016-01" db="EMBL/GenBank/DDBJ databases">
        <title>Highly variable Streptococcus oralis are common among viridans streptococci isolated from primates.</title>
        <authorList>
            <person name="Denapaite D."/>
            <person name="Rieger M."/>
            <person name="Koendgen S."/>
            <person name="Brueckner R."/>
            <person name="Ochigava I."/>
            <person name="Kappeler P."/>
            <person name="Maetz-Rensing K."/>
            <person name="Leendertz F."/>
            <person name="Hakenbeck R."/>
        </authorList>
    </citation>
    <scope>NUCLEOTIDE SEQUENCE [LARGE SCALE GENOMIC DNA]</scope>
    <source>
        <strain evidence="4 5">DD26</strain>
    </source>
</reference>
<dbReference type="PATRIC" id="fig|28037.233.peg.2129"/>
<dbReference type="InterPro" id="IPR018337">
    <property type="entry name" value="Cell_wall/Cho-bd_repeat"/>
</dbReference>
<keyword evidence="3" id="KW-0732">Signal</keyword>
<name>A0A139PLX2_STRMT</name>
<evidence type="ECO:0000313" key="5">
    <source>
        <dbReference type="Proteomes" id="UP000070458"/>
    </source>
</evidence>
<feature type="repeat" description="Cell wall-binding" evidence="2">
    <location>
        <begin position="394"/>
        <end position="413"/>
    </location>
</feature>
<proteinExistence type="predicted"/>
<evidence type="ECO:0000256" key="3">
    <source>
        <dbReference type="SAM" id="SignalP"/>
    </source>
</evidence>
<dbReference type="SUPFAM" id="SSF69360">
    <property type="entry name" value="Cell wall binding repeat"/>
    <property type="match status" value="1"/>
</dbReference>
<feature type="repeat" description="Cell wall-binding" evidence="2">
    <location>
        <begin position="414"/>
        <end position="433"/>
    </location>
</feature>
<sequence>MKKVLLTSAVVLTAFGAYTVANAEDVTIPSLTANTSTYVQSLKQKIAMVKSGYPYRDATGQPAAGTNPANDAASLQNSVEQVQAAVVALTKLQNEYKVLFTKYHNALTERQEREAKQDELAKAVGAAKTKVDDLMYDQQGSKIANSALTDEYNNLTADVANNRSIAWAYQQLTTKKEALSAAKEDLAKYKAENVTELASDYQEMVTTKTAAVNTAQLAVDEAEKEYAKRSARAESLETDIILASDVDYATGYAIRQAAKELRAANKAQAENDGKLAAVIESVNKPVTGLQARLTTLKGTGADSIKHAEAELDTKVGVAKTNFATVEAHIAAVNPAEAKRVGLKFEFEKLADAVKAVLATETPDVPATPATPAKAAWVQSGSSWWYKHADGSYTTNGWEKINGTWYYFDQAGWMATGWVKDNGTWYYLNNNGSMATGWVKDNGTWYYLNNNGSMATGWYKVGEKWYYSYASGALAVNTTVNGYTVNENGEWVK</sequence>
<evidence type="ECO:0000256" key="2">
    <source>
        <dbReference type="PROSITE-ProRule" id="PRU00591"/>
    </source>
</evidence>
<protein>
    <submittedName>
        <fullName evidence="4">Choline binding protein A</fullName>
    </submittedName>
</protein>
<organism evidence="4 5">
    <name type="scientific">Streptococcus mitis</name>
    <dbReference type="NCBI Taxonomy" id="28037"/>
    <lineage>
        <taxon>Bacteria</taxon>
        <taxon>Bacillati</taxon>
        <taxon>Bacillota</taxon>
        <taxon>Bacilli</taxon>
        <taxon>Lactobacillales</taxon>
        <taxon>Streptococcaceae</taxon>
        <taxon>Streptococcus</taxon>
        <taxon>Streptococcus mitis group</taxon>
    </lineage>
</organism>
<feature type="chain" id="PRO_5007488716" evidence="3">
    <location>
        <begin position="24"/>
        <end position="492"/>
    </location>
</feature>
<keyword evidence="1" id="KW-0677">Repeat</keyword>
<dbReference type="Gene3D" id="2.10.270.10">
    <property type="entry name" value="Cholin Binding"/>
    <property type="match status" value="1"/>
</dbReference>
<dbReference type="PROSITE" id="PS51170">
    <property type="entry name" value="CW"/>
    <property type="match status" value="3"/>
</dbReference>
<feature type="repeat" description="Cell wall-binding" evidence="2">
    <location>
        <begin position="434"/>
        <end position="453"/>
    </location>
</feature>
<gene>
    <name evidence="4" type="ORF">SMIDD26_01809</name>
</gene>
<dbReference type="EMBL" id="LQOD01000416">
    <property type="protein sequence ID" value="KXT91022.1"/>
    <property type="molecule type" value="Genomic_DNA"/>
</dbReference>